<evidence type="ECO:0000256" key="1">
    <source>
        <dbReference type="SAM" id="Phobius"/>
    </source>
</evidence>
<name>A0A1G2TGL7_9BACT</name>
<keyword evidence="1" id="KW-0812">Transmembrane</keyword>
<feature type="transmembrane region" description="Helical" evidence="1">
    <location>
        <begin position="102"/>
        <end position="125"/>
    </location>
</feature>
<dbReference type="AlphaFoldDB" id="A0A1G2TGL7"/>
<keyword evidence="1" id="KW-1133">Transmembrane helix</keyword>
<evidence type="ECO:0008006" key="4">
    <source>
        <dbReference type="Google" id="ProtNLM"/>
    </source>
</evidence>
<keyword evidence="1" id="KW-0472">Membrane</keyword>
<accession>A0A1G2TGL7</accession>
<protein>
    <recommendedName>
        <fullName evidence="4">DUF2784 domain-containing protein</fullName>
    </recommendedName>
</protein>
<dbReference type="InterPro" id="IPR021218">
    <property type="entry name" value="DUF2784"/>
</dbReference>
<dbReference type="Pfam" id="PF10861">
    <property type="entry name" value="DUF2784"/>
    <property type="match status" value="1"/>
</dbReference>
<reference evidence="2 3" key="1">
    <citation type="journal article" date="2016" name="Nat. Commun.">
        <title>Thousands of microbial genomes shed light on interconnected biogeochemical processes in an aquifer system.</title>
        <authorList>
            <person name="Anantharaman K."/>
            <person name="Brown C.T."/>
            <person name="Hug L.A."/>
            <person name="Sharon I."/>
            <person name="Castelle C.J."/>
            <person name="Probst A.J."/>
            <person name="Thomas B.C."/>
            <person name="Singh A."/>
            <person name="Wilkins M.J."/>
            <person name="Karaoz U."/>
            <person name="Brodie E.L."/>
            <person name="Williams K.H."/>
            <person name="Hubbard S.S."/>
            <person name="Banfield J.F."/>
        </authorList>
    </citation>
    <scope>NUCLEOTIDE SEQUENCE [LARGE SCALE GENOMIC DNA]</scope>
</reference>
<organism evidence="2 3">
    <name type="scientific">Candidatus Zambryskibacteria bacterium RIFCSPHIGHO2_02_FULL_43_37</name>
    <dbReference type="NCBI Taxonomy" id="1802749"/>
    <lineage>
        <taxon>Bacteria</taxon>
        <taxon>Candidatus Zambryskiibacteriota</taxon>
    </lineage>
</organism>
<dbReference type="Proteomes" id="UP000177279">
    <property type="component" value="Unassembled WGS sequence"/>
</dbReference>
<evidence type="ECO:0000313" key="2">
    <source>
        <dbReference type="EMBL" id="OHA96445.1"/>
    </source>
</evidence>
<sequence>MNYIFLANATAVIHASYIVAVIVGLLVSYRYKRFRPWEALILISTGILWSYYGNCPLTILEQWLREQAGQSPILTQVGFTTFYLEKLFSIHVSSIIVQRSTLFASAMFFGASIEWFAPFFHYEVFKFRKLFRRTKRKFV</sequence>
<evidence type="ECO:0000313" key="3">
    <source>
        <dbReference type="Proteomes" id="UP000177279"/>
    </source>
</evidence>
<dbReference type="EMBL" id="MHVS01000005">
    <property type="protein sequence ID" value="OHA96445.1"/>
    <property type="molecule type" value="Genomic_DNA"/>
</dbReference>
<feature type="transmembrane region" description="Helical" evidence="1">
    <location>
        <begin position="6"/>
        <end position="27"/>
    </location>
</feature>
<feature type="transmembrane region" description="Helical" evidence="1">
    <location>
        <begin position="39"/>
        <end position="59"/>
    </location>
</feature>
<comment type="caution">
    <text evidence="2">The sequence shown here is derived from an EMBL/GenBank/DDBJ whole genome shotgun (WGS) entry which is preliminary data.</text>
</comment>
<gene>
    <name evidence="2" type="ORF">A3D49_00965</name>
</gene>
<proteinExistence type="predicted"/>